<evidence type="ECO:0000313" key="2">
    <source>
        <dbReference type="EMBL" id="MDR6539752.1"/>
    </source>
</evidence>
<protein>
    <recommendedName>
        <fullName evidence="4">YXWGXW repeat-containing protein</fullName>
    </recommendedName>
</protein>
<evidence type="ECO:0000256" key="1">
    <source>
        <dbReference type="SAM" id="SignalP"/>
    </source>
</evidence>
<sequence>MRNLFFAAALVAATAPLTGCVVAPAVPARHAHVAPAGVAYVAPVYAMPAPGYVWEYHPRFGWGWRHPVYGWHRGWR</sequence>
<dbReference type="RefSeq" id="WP_309907703.1">
    <property type="nucleotide sequence ID" value="NZ_JAVDRF010000023.1"/>
</dbReference>
<evidence type="ECO:0000313" key="3">
    <source>
        <dbReference type="Proteomes" id="UP001184230"/>
    </source>
</evidence>
<organism evidence="2 3">
    <name type="scientific">Variovorax soli</name>
    <dbReference type="NCBI Taxonomy" id="376815"/>
    <lineage>
        <taxon>Bacteria</taxon>
        <taxon>Pseudomonadati</taxon>
        <taxon>Pseudomonadota</taxon>
        <taxon>Betaproteobacteria</taxon>
        <taxon>Burkholderiales</taxon>
        <taxon>Comamonadaceae</taxon>
        <taxon>Variovorax</taxon>
    </lineage>
</organism>
<keyword evidence="1" id="KW-0732">Signal</keyword>
<keyword evidence="3" id="KW-1185">Reference proteome</keyword>
<name>A0ABU1NN07_9BURK</name>
<gene>
    <name evidence="2" type="ORF">J2739_005554</name>
</gene>
<accession>A0ABU1NN07</accession>
<evidence type="ECO:0008006" key="4">
    <source>
        <dbReference type="Google" id="ProtNLM"/>
    </source>
</evidence>
<proteinExistence type="predicted"/>
<reference evidence="2 3" key="1">
    <citation type="submission" date="2023-07" db="EMBL/GenBank/DDBJ databases">
        <title>Sorghum-associated microbial communities from plants grown in Nebraska, USA.</title>
        <authorList>
            <person name="Schachtman D."/>
        </authorList>
    </citation>
    <scope>NUCLEOTIDE SEQUENCE [LARGE SCALE GENOMIC DNA]</scope>
    <source>
        <strain evidence="2 3">DS1781</strain>
    </source>
</reference>
<feature type="signal peptide" evidence="1">
    <location>
        <begin position="1"/>
        <end position="23"/>
    </location>
</feature>
<dbReference type="Proteomes" id="UP001184230">
    <property type="component" value="Unassembled WGS sequence"/>
</dbReference>
<feature type="chain" id="PRO_5045449966" description="YXWGXW repeat-containing protein" evidence="1">
    <location>
        <begin position="24"/>
        <end position="76"/>
    </location>
</feature>
<dbReference type="EMBL" id="JAVDRF010000023">
    <property type="protein sequence ID" value="MDR6539752.1"/>
    <property type="molecule type" value="Genomic_DNA"/>
</dbReference>
<comment type="caution">
    <text evidence="2">The sequence shown here is derived from an EMBL/GenBank/DDBJ whole genome shotgun (WGS) entry which is preliminary data.</text>
</comment>